<keyword evidence="4" id="KW-0134">Cell wall</keyword>
<gene>
    <name evidence="15" type="ORF">LTR84_008500</name>
</gene>
<dbReference type="Pfam" id="PF00732">
    <property type="entry name" value="GMC_oxred_N"/>
    <property type="match status" value="1"/>
</dbReference>
<evidence type="ECO:0000313" key="16">
    <source>
        <dbReference type="Proteomes" id="UP001358417"/>
    </source>
</evidence>
<dbReference type="SUPFAM" id="SSF51905">
    <property type="entry name" value="FAD/NAD(P)-binding domain"/>
    <property type="match status" value="1"/>
</dbReference>
<sequence>MRFPKQARCLWPALLLLPSALSSPVGGAEADRATNTTFDYVILGGGTAGLVLAGRLSEDPNVTVVVVEAGNFERSNPNVTTASVLGLAKNTRVDWQYESVPQVYGGNQSLIWSAGKGLGGSSLINGMTYIRPASSQIDLWRSLGLDLGWKEYFASAKKSEHFQIPSTNLTAIGAAYQESAHGFAGPLATCYSPHISMGDIHEIFNDTFKALGIPPIHDFNDGDLRGFGVQPVTQDGHADIREDAAQAYYYPVQNRSNLIVLVNTTATRILWSDNDSADGKAVASAAEVISQNGVISNISATREIILSAGAIRSPGILEHSGVGNPQILSKHSIDIKVPLPGVGENFQDQTTIAVVAATTRKQNFTGLPAFVAHVCLQDLLGPDTTSFYNKTLSQLPNYAEQIAAQNNGASNASVQQRLLRTQLDLLYDSNTPTAEIVPLALVNLVGVISWPLQPFSRGSVHITSSNVTILPAIDGKFFQFEVDGTLAVASTKFSRKVVATSPFSDIVNASTLTPDYTLVPEDASDEVWLDWIKKKSAYQPNYHHLGTCAMLPRDMGGVVDNNFTVYGTSNVRVVDLSVIPFQAAGHSTALLYGVAEWAAEKIKKD</sequence>
<dbReference type="EMBL" id="JAVRRD010000031">
    <property type="protein sequence ID" value="KAK5046356.1"/>
    <property type="molecule type" value="Genomic_DNA"/>
</dbReference>
<comment type="caution">
    <text evidence="15">The sequence shown here is derived from an EMBL/GenBank/DDBJ whole genome shotgun (WGS) entry which is preliminary data.</text>
</comment>
<name>A0AAV9MXD1_9EURO</name>
<evidence type="ECO:0000256" key="2">
    <source>
        <dbReference type="ARBA" id="ARBA00004191"/>
    </source>
</evidence>
<dbReference type="AlphaFoldDB" id="A0AAV9MXD1"/>
<dbReference type="GO" id="GO:0050660">
    <property type="term" value="F:flavin adenine dinucleotide binding"/>
    <property type="evidence" value="ECO:0007669"/>
    <property type="project" value="InterPro"/>
</dbReference>
<evidence type="ECO:0000256" key="1">
    <source>
        <dbReference type="ARBA" id="ARBA00001974"/>
    </source>
</evidence>
<dbReference type="InterPro" id="IPR012132">
    <property type="entry name" value="GMC_OxRdtase"/>
</dbReference>
<evidence type="ECO:0000259" key="14">
    <source>
        <dbReference type="PROSITE" id="PS00624"/>
    </source>
</evidence>
<evidence type="ECO:0000256" key="3">
    <source>
        <dbReference type="ARBA" id="ARBA00010790"/>
    </source>
</evidence>
<keyword evidence="16" id="KW-1185">Reference proteome</keyword>
<dbReference type="Gene3D" id="3.50.50.60">
    <property type="entry name" value="FAD/NAD(P)-binding domain"/>
    <property type="match status" value="1"/>
</dbReference>
<evidence type="ECO:0000259" key="13">
    <source>
        <dbReference type="PROSITE" id="PS00623"/>
    </source>
</evidence>
<feature type="active site" description="Proton donor" evidence="10">
    <location>
        <position position="543"/>
    </location>
</feature>
<keyword evidence="5 11" id="KW-0285">Flavoprotein</keyword>
<comment type="cofactor">
    <cofactor evidence="1">
        <name>FAD</name>
        <dbReference type="ChEBI" id="CHEBI:57692"/>
    </cofactor>
</comment>
<dbReference type="Gene3D" id="4.10.450.10">
    <property type="entry name" value="Glucose Oxidase, domain 2"/>
    <property type="match status" value="1"/>
</dbReference>
<evidence type="ECO:0000256" key="11">
    <source>
        <dbReference type="RuleBase" id="RU003968"/>
    </source>
</evidence>
<accession>A0AAV9MXD1</accession>
<dbReference type="GeneID" id="89976663"/>
<comment type="similarity">
    <text evidence="3 11">Belongs to the GMC oxidoreductase family.</text>
</comment>
<reference evidence="15 16" key="1">
    <citation type="submission" date="2023-08" db="EMBL/GenBank/DDBJ databases">
        <title>Black Yeasts Isolated from many extreme environments.</title>
        <authorList>
            <person name="Coleine C."/>
            <person name="Stajich J.E."/>
            <person name="Selbmann L."/>
        </authorList>
    </citation>
    <scope>NUCLEOTIDE SEQUENCE [LARGE SCALE GENOMIC DNA]</scope>
    <source>
        <strain evidence="15 16">CCFEE 5792</strain>
    </source>
</reference>
<feature type="domain" description="Glucose-methanol-choline oxidoreductase N-terminal" evidence="14">
    <location>
        <begin position="309"/>
        <end position="323"/>
    </location>
</feature>
<keyword evidence="7" id="KW-0560">Oxidoreductase</keyword>
<evidence type="ECO:0000256" key="9">
    <source>
        <dbReference type="ARBA" id="ARBA00049722"/>
    </source>
</evidence>
<feature type="active site" description="Proton acceptor" evidence="10">
    <location>
        <position position="586"/>
    </location>
</feature>
<feature type="chain" id="PRO_5043451774" description="glucose oxidase" evidence="12">
    <location>
        <begin position="23"/>
        <end position="605"/>
    </location>
</feature>
<comment type="subcellular location">
    <subcellularLocation>
        <location evidence="2">Secreted</location>
        <location evidence="2">Cell wall</location>
    </subcellularLocation>
</comment>
<dbReference type="EC" id="1.1.3.4" evidence="9"/>
<evidence type="ECO:0000313" key="15">
    <source>
        <dbReference type="EMBL" id="KAK5046356.1"/>
    </source>
</evidence>
<protein>
    <recommendedName>
        <fullName evidence="9">glucose oxidase</fullName>
        <ecNumber evidence="9">1.1.3.4</ecNumber>
    </recommendedName>
</protein>
<comment type="catalytic activity">
    <reaction evidence="8">
        <text>beta-D-glucose + O2 = D-glucono-1,5-lactone + H2O2</text>
        <dbReference type="Rhea" id="RHEA:11428"/>
        <dbReference type="ChEBI" id="CHEBI:15379"/>
        <dbReference type="ChEBI" id="CHEBI:15903"/>
        <dbReference type="ChEBI" id="CHEBI:16217"/>
        <dbReference type="ChEBI" id="CHEBI:16240"/>
        <dbReference type="EC" id="1.1.3.4"/>
    </reaction>
    <physiologicalReaction direction="left-to-right" evidence="8">
        <dbReference type="Rhea" id="RHEA:11429"/>
    </physiologicalReaction>
</comment>
<dbReference type="Pfam" id="PF05199">
    <property type="entry name" value="GMC_oxred_C"/>
    <property type="match status" value="1"/>
</dbReference>
<organism evidence="15 16">
    <name type="scientific">Exophiala bonariae</name>
    <dbReference type="NCBI Taxonomy" id="1690606"/>
    <lineage>
        <taxon>Eukaryota</taxon>
        <taxon>Fungi</taxon>
        <taxon>Dikarya</taxon>
        <taxon>Ascomycota</taxon>
        <taxon>Pezizomycotina</taxon>
        <taxon>Eurotiomycetes</taxon>
        <taxon>Chaetothyriomycetidae</taxon>
        <taxon>Chaetothyriales</taxon>
        <taxon>Herpotrichiellaceae</taxon>
        <taxon>Exophiala</taxon>
    </lineage>
</organism>
<keyword evidence="6 11" id="KW-0274">FAD</keyword>
<evidence type="ECO:0000256" key="10">
    <source>
        <dbReference type="PIRSR" id="PIRSR000137-1"/>
    </source>
</evidence>
<evidence type="ECO:0000256" key="7">
    <source>
        <dbReference type="ARBA" id="ARBA00023002"/>
    </source>
</evidence>
<dbReference type="Gene3D" id="3.30.560.10">
    <property type="entry name" value="Glucose Oxidase, domain 3"/>
    <property type="match status" value="1"/>
</dbReference>
<dbReference type="Proteomes" id="UP001358417">
    <property type="component" value="Unassembled WGS sequence"/>
</dbReference>
<dbReference type="SUPFAM" id="SSF54373">
    <property type="entry name" value="FAD-linked reductases, C-terminal domain"/>
    <property type="match status" value="1"/>
</dbReference>
<evidence type="ECO:0000256" key="8">
    <source>
        <dbReference type="ARBA" id="ARBA00049435"/>
    </source>
</evidence>
<dbReference type="InterPro" id="IPR027424">
    <property type="entry name" value="Glucose_Oxidase_domain_2"/>
</dbReference>
<dbReference type="PANTHER" id="PTHR11552">
    <property type="entry name" value="GLUCOSE-METHANOL-CHOLINE GMC OXIDOREDUCTASE"/>
    <property type="match status" value="1"/>
</dbReference>
<dbReference type="PANTHER" id="PTHR11552:SF201">
    <property type="entry name" value="GLUCOSE-METHANOL-CHOLINE OXIDOREDUCTASE N-TERMINAL DOMAIN-CONTAINING PROTEIN"/>
    <property type="match status" value="1"/>
</dbReference>
<dbReference type="InterPro" id="IPR007867">
    <property type="entry name" value="GMC_OxRtase_C"/>
</dbReference>
<evidence type="ECO:0000256" key="12">
    <source>
        <dbReference type="SAM" id="SignalP"/>
    </source>
</evidence>
<keyword evidence="12" id="KW-0732">Signal</keyword>
<dbReference type="PROSITE" id="PS00623">
    <property type="entry name" value="GMC_OXRED_1"/>
    <property type="match status" value="1"/>
</dbReference>
<dbReference type="InterPro" id="IPR036188">
    <property type="entry name" value="FAD/NAD-bd_sf"/>
</dbReference>
<dbReference type="InterPro" id="IPR000172">
    <property type="entry name" value="GMC_OxRdtase_N"/>
</dbReference>
<evidence type="ECO:0000256" key="5">
    <source>
        <dbReference type="ARBA" id="ARBA00022630"/>
    </source>
</evidence>
<dbReference type="PIRSF" id="PIRSF000137">
    <property type="entry name" value="Alcohol_oxidase"/>
    <property type="match status" value="1"/>
</dbReference>
<evidence type="ECO:0000256" key="6">
    <source>
        <dbReference type="ARBA" id="ARBA00022827"/>
    </source>
</evidence>
<proteinExistence type="inferred from homology"/>
<feature type="signal peptide" evidence="12">
    <location>
        <begin position="1"/>
        <end position="22"/>
    </location>
</feature>
<feature type="domain" description="Glucose-methanol-choline oxidoreductase N-terminal" evidence="13">
    <location>
        <begin position="115"/>
        <end position="138"/>
    </location>
</feature>
<dbReference type="GO" id="GO:0046562">
    <property type="term" value="F:beta-D-glucose oxidase activity"/>
    <property type="evidence" value="ECO:0007669"/>
    <property type="project" value="UniProtKB-EC"/>
</dbReference>
<dbReference type="PROSITE" id="PS00624">
    <property type="entry name" value="GMC_OXRED_2"/>
    <property type="match status" value="1"/>
</dbReference>
<evidence type="ECO:0000256" key="4">
    <source>
        <dbReference type="ARBA" id="ARBA00022512"/>
    </source>
</evidence>
<dbReference type="RefSeq" id="XP_064701950.1">
    <property type="nucleotide sequence ID" value="XM_064852045.1"/>
</dbReference>
<keyword evidence="4" id="KW-0964">Secreted</keyword>